<dbReference type="InterPro" id="IPR025235">
    <property type="entry name" value="DUF4178"/>
</dbReference>
<keyword evidence="1" id="KW-1133">Transmembrane helix</keyword>
<dbReference type="RefSeq" id="WP_058305058.1">
    <property type="nucleotide sequence ID" value="NZ_CABKVG010000005.1"/>
</dbReference>
<keyword evidence="1" id="KW-0812">Transmembrane</keyword>
<name>A0ABY4E5K0_9NEIS</name>
<gene>
    <name evidence="3" type="ORF">LVJ82_07150</name>
</gene>
<feature type="domain" description="DUF4178" evidence="2">
    <location>
        <begin position="254"/>
        <end position="389"/>
    </location>
</feature>
<organism evidence="3 4">
    <name type="scientific">Vitreoscilla massiliensis</name>
    <dbReference type="NCBI Taxonomy" id="1689272"/>
    <lineage>
        <taxon>Bacteria</taxon>
        <taxon>Pseudomonadati</taxon>
        <taxon>Pseudomonadota</taxon>
        <taxon>Betaproteobacteria</taxon>
        <taxon>Neisseriales</taxon>
        <taxon>Neisseriaceae</taxon>
        <taxon>Vitreoscilla</taxon>
    </lineage>
</organism>
<protein>
    <submittedName>
        <fullName evidence="3">DUF4178 domain-containing protein</fullName>
    </submittedName>
</protein>
<feature type="transmembrane region" description="Helical" evidence="1">
    <location>
        <begin position="482"/>
        <end position="506"/>
    </location>
</feature>
<keyword evidence="4" id="KW-1185">Reference proteome</keyword>
<keyword evidence="1" id="KW-0472">Membrane</keyword>
<reference evidence="3 4" key="1">
    <citation type="journal article" date="2022" name="Res Sq">
        <title>Evolution of multicellular longitudinally dividing oral cavity symbionts (Neisseriaceae).</title>
        <authorList>
            <person name="Nyongesa S."/>
            <person name="Weber P."/>
            <person name="Bernet E."/>
            <person name="Pullido F."/>
            <person name="Nieckarz M."/>
            <person name="Delaby M."/>
            <person name="Nieves C."/>
            <person name="Viehboeck T."/>
            <person name="Krause N."/>
            <person name="Rivera-Millot A."/>
            <person name="Nakamura A."/>
            <person name="Vischer N."/>
            <person name="VanNieuwenhze M."/>
            <person name="Brun Y."/>
            <person name="Cava F."/>
            <person name="Bulgheresi S."/>
            <person name="Veyrier F."/>
        </authorList>
    </citation>
    <scope>NUCLEOTIDE SEQUENCE [LARGE SCALE GENOMIC DNA]</scope>
    <source>
        <strain evidence="3 4">SN4</strain>
    </source>
</reference>
<proteinExistence type="predicted"/>
<feature type="domain" description="DUF4178" evidence="2">
    <location>
        <begin position="26"/>
        <end position="169"/>
    </location>
</feature>
<evidence type="ECO:0000259" key="2">
    <source>
        <dbReference type="Pfam" id="PF13785"/>
    </source>
</evidence>
<sequence>MLILEGQALTESGRHSAVLRDFSPLQLGTSGSWKGQLFTLIGRLQVQYEGGGWNEWHALMADGSSAWLSESSDRFVFTRLETKAQLGIIPKFADMKIGRTFFAYGPKKFAAADVRTVNRGRFAAEGELPYLVPEHESARVVDCRSGDVFMTLDYTQDENKPEIFIGEGVSLNTLRLQNTRDLQQIKDSAGKLKGSAQQSKCPNCGGPVRWVTGVATHVVCEYCQSQIEFHEDQVRLVAANNMRTAQDEALTLKIGSKARIMAIDWWVIGAMKQSEVRGDEASHTAFSYNEPKILVPAGEPWFEYLLYSPKEGFLWLTELAGKRWAIAKTLDVWPQLQQPLRPVDGNNRLVPELYDYGGQVQYATGAFYWQVGPRDTTYYVDFGREKQKLSTGLMREEQSWSAITEIPAAAVAAWFKQSQLGVKPMELSAADQLARQALRLEASHFNGNMADKLRTKAEQNGGGKAASPLIWLLIYGVVNFPAMLMGLVGDGFFGVVIVSFIVYWLLNLPFNSEE</sequence>
<dbReference type="EMBL" id="CP091511">
    <property type="protein sequence ID" value="UOO90737.1"/>
    <property type="molecule type" value="Genomic_DNA"/>
</dbReference>
<evidence type="ECO:0000256" key="1">
    <source>
        <dbReference type="SAM" id="Phobius"/>
    </source>
</evidence>
<evidence type="ECO:0000313" key="4">
    <source>
        <dbReference type="Proteomes" id="UP000832011"/>
    </source>
</evidence>
<dbReference type="Proteomes" id="UP000832011">
    <property type="component" value="Chromosome"/>
</dbReference>
<evidence type="ECO:0000313" key="3">
    <source>
        <dbReference type="EMBL" id="UOO90737.1"/>
    </source>
</evidence>
<accession>A0ABY4E5K0</accession>
<dbReference type="Pfam" id="PF13785">
    <property type="entry name" value="DUF4178"/>
    <property type="match status" value="2"/>
</dbReference>